<dbReference type="EMBL" id="JAJSOW010000002">
    <property type="protein sequence ID" value="KAI9198069.1"/>
    <property type="molecule type" value="Genomic_DNA"/>
</dbReference>
<name>A0AAD5JQK8_ACENE</name>
<evidence type="ECO:0000313" key="2">
    <source>
        <dbReference type="Proteomes" id="UP001064489"/>
    </source>
</evidence>
<organism evidence="1 2">
    <name type="scientific">Acer negundo</name>
    <name type="common">Box elder</name>
    <dbReference type="NCBI Taxonomy" id="4023"/>
    <lineage>
        <taxon>Eukaryota</taxon>
        <taxon>Viridiplantae</taxon>
        <taxon>Streptophyta</taxon>
        <taxon>Embryophyta</taxon>
        <taxon>Tracheophyta</taxon>
        <taxon>Spermatophyta</taxon>
        <taxon>Magnoliopsida</taxon>
        <taxon>eudicotyledons</taxon>
        <taxon>Gunneridae</taxon>
        <taxon>Pentapetalae</taxon>
        <taxon>rosids</taxon>
        <taxon>malvids</taxon>
        <taxon>Sapindales</taxon>
        <taxon>Sapindaceae</taxon>
        <taxon>Hippocastanoideae</taxon>
        <taxon>Acereae</taxon>
        <taxon>Acer</taxon>
    </lineage>
</organism>
<proteinExistence type="predicted"/>
<protein>
    <submittedName>
        <fullName evidence="1">Uncharacterized protein</fullName>
    </submittedName>
</protein>
<sequence length="91" mass="10325">MSLLLAGAANEAADHLAGTAKEGHDLPLRWRLLQRRRRGRLACWVGMRKGKKKSLFGARKKLCLIKSHPCLCLIVFCSIFFQSPNQEKKYS</sequence>
<gene>
    <name evidence="1" type="ORF">LWI28_009493</name>
</gene>
<reference evidence="1 2" key="1">
    <citation type="journal article" date="2022" name="Plant J.">
        <title>Strategies of tolerance reflected in two North American maple genomes.</title>
        <authorList>
            <person name="McEvoy S.L."/>
            <person name="Sezen U.U."/>
            <person name="Trouern-Trend A."/>
            <person name="McMahon S.M."/>
            <person name="Schaberg P.G."/>
            <person name="Yang J."/>
            <person name="Wegrzyn J.L."/>
            <person name="Swenson N.G."/>
        </authorList>
    </citation>
    <scope>NUCLEOTIDE SEQUENCE [LARGE SCALE GENOMIC DNA]</scope>
    <source>
        <strain evidence="1">91603</strain>
    </source>
</reference>
<dbReference type="Proteomes" id="UP001064489">
    <property type="component" value="Chromosome 13"/>
</dbReference>
<dbReference type="AlphaFoldDB" id="A0AAD5JQK8"/>
<accession>A0AAD5JQK8</accession>
<evidence type="ECO:0000313" key="1">
    <source>
        <dbReference type="EMBL" id="KAI9198069.1"/>
    </source>
</evidence>
<keyword evidence="2" id="KW-1185">Reference proteome</keyword>
<comment type="caution">
    <text evidence="1">The sequence shown here is derived from an EMBL/GenBank/DDBJ whole genome shotgun (WGS) entry which is preliminary data.</text>
</comment>